<dbReference type="Pfam" id="PF13181">
    <property type="entry name" value="TPR_8"/>
    <property type="match status" value="1"/>
</dbReference>
<dbReference type="InterPro" id="IPR011990">
    <property type="entry name" value="TPR-like_helical_dom_sf"/>
</dbReference>
<dbReference type="SUPFAM" id="SSF48452">
    <property type="entry name" value="TPR-like"/>
    <property type="match status" value="1"/>
</dbReference>
<dbReference type="PANTHER" id="PTHR45586:SF1">
    <property type="entry name" value="LIPOPOLYSACCHARIDE ASSEMBLY PROTEIN B"/>
    <property type="match status" value="1"/>
</dbReference>
<name>A0A948T9Z0_9BACT</name>
<accession>A0A948T9Z0</accession>
<dbReference type="AlphaFoldDB" id="A0A948T9Z0"/>
<sequence length="728" mass="85707">MYNEIKNLIYSHKLKEALEKLHEYASSTDNWQIKSDIESLKTTYGLMLQYTSQGMNDPERKEMYTQLLRKAFILNERAKIQNMLENDSSYVSQTYRDEKHSPSKGYAEILQKLEERQKDIRISDMYEEPYRTELTETQIKIRQSILEELFNKTWRPVVWNEEDYNGALSIIESEKISDNDKALFTSALCLSLIYMLDIYKFRTLLHIYLKCKSPVITQRALVGIMIAIHLQSETIDYSYPYLLDEINLMKDNPYFLDDFYTVIIQMVLSLDTENINKKMRDEIIPSIMQSTELTSPIDDMSDMNIEEFIEDIIEENPEWKENIEKIKDQIKELDMLRQEGADTNMCTFSNLKSYPFFYEPSHWFYIFSPEVPVIHEMMADKKNNYKPFIETLMKATDMCNSDRFSLCLTFKTMPNLPLDAMNTGLTAQNKMNEELEGIATEKKKRQTESRLFIQDLYRFCKLWRKYNEKLDIFSDKIALWQNISIRKIVKESGKLKQLADYLFAKGHVDDAVFAYMDIIDDNPNDYEALQKIAYVNILNKSYDKALELLKQADILSPGNIWTLKNIALCYKKKKRYDLVHEYLKEAEQINPDDLSICTQIGQALITEGIYDEALRYMFKVEYMTKGKTSAQRAIAWCYFMMDRYDDAIDMYTKILEKKDAIAEDWMNIGHVYLVNNDIKSAISFYKKAIELQDKKSSFYEIFSSDIKTLKSKGVDEVLLNMIPDMTIS</sequence>
<gene>
    <name evidence="5" type="ORF">H9777_00800</name>
</gene>
<keyword evidence="2 3" id="KW-0802">TPR repeat</keyword>
<evidence type="ECO:0000256" key="1">
    <source>
        <dbReference type="ARBA" id="ARBA00022737"/>
    </source>
</evidence>
<dbReference type="InterPro" id="IPR051012">
    <property type="entry name" value="CellSynth/LPSAsmb/PSIAsmb"/>
</dbReference>
<evidence type="ECO:0000256" key="3">
    <source>
        <dbReference type="PROSITE-ProRule" id="PRU00339"/>
    </source>
</evidence>
<dbReference type="Proteomes" id="UP000783796">
    <property type="component" value="Unassembled WGS sequence"/>
</dbReference>
<evidence type="ECO:0000313" key="5">
    <source>
        <dbReference type="EMBL" id="MBU3836874.1"/>
    </source>
</evidence>
<keyword evidence="4" id="KW-0175">Coiled coil</keyword>
<keyword evidence="1" id="KW-0677">Repeat</keyword>
<reference evidence="5" key="1">
    <citation type="journal article" date="2021" name="PeerJ">
        <title>Extensive microbial diversity within the chicken gut microbiome revealed by metagenomics and culture.</title>
        <authorList>
            <person name="Gilroy R."/>
            <person name="Ravi A."/>
            <person name="Getino M."/>
            <person name="Pursley I."/>
            <person name="Horton D.L."/>
            <person name="Alikhan N.F."/>
            <person name="Baker D."/>
            <person name="Gharbi K."/>
            <person name="Hall N."/>
            <person name="Watson M."/>
            <person name="Adriaenssens E.M."/>
            <person name="Foster-Nyarko E."/>
            <person name="Jarju S."/>
            <person name="Secka A."/>
            <person name="Antonio M."/>
            <person name="Oren A."/>
            <person name="Chaudhuri R.R."/>
            <person name="La Ragione R."/>
            <person name="Hildebrand F."/>
            <person name="Pallen M.J."/>
        </authorList>
    </citation>
    <scope>NUCLEOTIDE SEQUENCE</scope>
    <source>
        <strain evidence="5">G4-2901</strain>
    </source>
</reference>
<evidence type="ECO:0000313" key="6">
    <source>
        <dbReference type="Proteomes" id="UP000783796"/>
    </source>
</evidence>
<dbReference type="SMART" id="SM00028">
    <property type="entry name" value="TPR"/>
    <property type="match status" value="5"/>
</dbReference>
<feature type="repeat" description="TPR" evidence="3">
    <location>
        <begin position="662"/>
        <end position="695"/>
    </location>
</feature>
<dbReference type="EMBL" id="JAHLFW010000005">
    <property type="protein sequence ID" value="MBU3836874.1"/>
    <property type="molecule type" value="Genomic_DNA"/>
</dbReference>
<feature type="coiled-coil region" evidence="4">
    <location>
        <begin position="309"/>
        <end position="336"/>
    </location>
</feature>
<comment type="caution">
    <text evidence="5">The sequence shown here is derived from an EMBL/GenBank/DDBJ whole genome shotgun (WGS) entry which is preliminary data.</text>
</comment>
<organism evidence="5 6">
    <name type="scientific">Candidatus Phocaeicola faecigallinarum</name>
    <dbReference type="NCBI Taxonomy" id="2838732"/>
    <lineage>
        <taxon>Bacteria</taxon>
        <taxon>Pseudomonadati</taxon>
        <taxon>Bacteroidota</taxon>
        <taxon>Bacteroidia</taxon>
        <taxon>Bacteroidales</taxon>
        <taxon>Bacteroidaceae</taxon>
        <taxon>Phocaeicola</taxon>
    </lineage>
</organism>
<dbReference type="PROSITE" id="PS50005">
    <property type="entry name" value="TPR"/>
    <property type="match status" value="1"/>
</dbReference>
<evidence type="ECO:0000256" key="4">
    <source>
        <dbReference type="SAM" id="Coils"/>
    </source>
</evidence>
<reference evidence="5" key="2">
    <citation type="submission" date="2021-04" db="EMBL/GenBank/DDBJ databases">
        <authorList>
            <person name="Gilroy R."/>
        </authorList>
    </citation>
    <scope>NUCLEOTIDE SEQUENCE</scope>
    <source>
        <strain evidence="5">G4-2901</strain>
    </source>
</reference>
<dbReference type="PANTHER" id="PTHR45586">
    <property type="entry name" value="TPR REPEAT-CONTAINING PROTEIN PA4667"/>
    <property type="match status" value="1"/>
</dbReference>
<evidence type="ECO:0000256" key="2">
    <source>
        <dbReference type="ARBA" id="ARBA00022803"/>
    </source>
</evidence>
<dbReference type="Gene3D" id="1.25.40.10">
    <property type="entry name" value="Tetratricopeptide repeat domain"/>
    <property type="match status" value="2"/>
</dbReference>
<dbReference type="InterPro" id="IPR019734">
    <property type="entry name" value="TPR_rpt"/>
</dbReference>
<dbReference type="Pfam" id="PF13432">
    <property type="entry name" value="TPR_16"/>
    <property type="match status" value="1"/>
</dbReference>
<protein>
    <submittedName>
        <fullName evidence="5">Tetratricopeptide repeat protein</fullName>
    </submittedName>
</protein>
<proteinExistence type="predicted"/>